<keyword evidence="2" id="KW-1185">Reference proteome</keyword>
<gene>
    <name evidence="1" type="ORF">Tco_1015621</name>
</gene>
<reference evidence="1" key="2">
    <citation type="submission" date="2022-01" db="EMBL/GenBank/DDBJ databases">
        <authorList>
            <person name="Yamashiro T."/>
            <person name="Shiraishi A."/>
            <person name="Satake H."/>
            <person name="Nakayama K."/>
        </authorList>
    </citation>
    <scope>NUCLEOTIDE SEQUENCE</scope>
</reference>
<organism evidence="1 2">
    <name type="scientific">Tanacetum coccineum</name>
    <dbReference type="NCBI Taxonomy" id="301880"/>
    <lineage>
        <taxon>Eukaryota</taxon>
        <taxon>Viridiplantae</taxon>
        <taxon>Streptophyta</taxon>
        <taxon>Embryophyta</taxon>
        <taxon>Tracheophyta</taxon>
        <taxon>Spermatophyta</taxon>
        <taxon>Magnoliopsida</taxon>
        <taxon>eudicotyledons</taxon>
        <taxon>Gunneridae</taxon>
        <taxon>Pentapetalae</taxon>
        <taxon>asterids</taxon>
        <taxon>campanulids</taxon>
        <taxon>Asterales</taxon>
        <taxon>Asteraceae</taxon>
        <taxon>Asteroideae</taxon>
        <taxon>Anthemideae</taxon>
        <taxon>Anthemidinae</taxon>
        <taxon>Tanacetum</taxon>
    </lineage>
</organism>
<sequence length="99" mass="11068">MLQNLISYDYNLKESLFVEINPVQAVDASLVVMESSKIESENNSSENALSKSVNEISMQVQEEKVDMDTEDAGIKPVNDEEPMAELQLTVVYDVLANKQ</sequence>
<accession>A0ABQ5FLF3</accession>
<evidence type="ECO:0000313" key="2">
    <source>
        <dbReference type="Proteomes" id="UP001151760"/>
    </source>
</evidence>
<dbReference type="Proteomes" id="UP001151760">
    <property type="component" value="Unassembled WGS sequence"/>
</dbReference>
<name>A0ABQ5FLF3_9ASTR</name>
<evidence type="ECO:0000313" key="1">
    <source>
        <dbReference type="EMBL" id="GJT64141.1"/>
    </source>
</evidence>
<comment type="caution">
    <text evidence="1">The sequence shown here is derived from an EMBL/GenBank/DDBJ whole genome shotgun (WGS) entry which is preliminary data.</text>
</comment>
<dbReference type="EMBL" id="BQNB010017519">
    <property type="protein sequence ID" value="GJT64141.1"/>
    <property type="molecule type" value="Genomic_DNA"/>
</dbReference>
<reference evidence="1" key="1">
    <citation type="journal article" date="2022" name="Int. J. Mol. Sci.">
        <title>Draft Genome of Tanacetum Coccineum: Genomic Comparison of Closely Related Tanacetum-Family Plants.</title>
        <authorList>
            <person name="Yamashiro T."/>
            <person name="Shiraishi A."/>
            <person name="Nakayama K."/>
            <person name="Satake H."/>
        </authorList>
    </citation>
    <scope>NUCLEOTIDE SEQUENCE</scope>
</reference>
<protein>
    <submittedName>
        <fullName evidence="1">Uncharacterized protein</fullName>
    </submittedName>
</protein>
<proteinExistence type="predicted"/>